<reference evidence="12 13" key="1">
    <citation type="journal article" date="2009" name="Appl. Environ. Microbiol.">
        <title>Three genomes from the phylum Acidobacteria provide insight into the lifestyles of these microorganisms in soils.</title>
        <authorList>
            <person name="Ward N.L."/>
            <person name="Challacombe J.F."/>
            <person name="Janssen P.H."/>
            <person name="Henrissat B."/>
            <person name="Coutinho P.M."/>
            <person name="Wu M."/>
            <person name="Xie G."/>
            <person name="Haft D.H."/>
            <person name="Sait M."/>
            <person name="Badger J."/>
            <person name="Barabote R.D."/>
            <person name="Bradley B."/>
            <person name="Brettin T.S."/>
            <person name="Brinkac L.M."/>
            <person name="Bruce D."/>
            <person name="Creasy T."/>
            <person name="Daugherty S.C."/>
            <person name="Davidsen T.M."/>
            <person name="DeBoy R.T."/>
            <person name="Detter J.C."/>
            <person name="Dodson R.J."/>
            <person name="Durkin A.S."/>
            <person name="Ganapathy A."/>
            <person name="Gwinn-Giglio M."/>
            <person name="Han C.S."/>
            <person name="Khouri H."/>
            <person name="Kiss H."/>
            <person name="Kothari S.P."/>
            <person name="Madupu R."/>
            <person name="Nelson K.E."/>
            <person name="Nelson W.C."/>
            <person name="Paulsen I."/>
            <person name="Penn K."/>
            <person name="Ren Q."/>
            <person name="Rosovitz M.J."/>
            <person name="Selengut J.D."/>
            <person name="Shrivastava S."/>
            <person name="Sullivan S.A."/>
            <person name="Tapia R."/>
            <person name="Thompson L.S."/>
            <person name="Watkins K.L."/>
            <person name="Yang Q."/>
            <person name="Yu C."/>
            <person name="Zafar N."/>
            <person name="Zhou L."/>
            <person name="Kuske C.R."/>
        </authorList>
    </citation>
    <scope>NUCLEOTIDE SEQUENCE [LARGE SCALE GENOMIC DNA]</scope>
    <source>
        <strain evidence="13">ATCC 51196 / DSM 11244 / BCRC 80197 / JCM 7670 / NBRC 15755 / NCIMB 13165 / 161</strain>
    </source>
</reference>
<comment type="similarity">
    <text evidence="7">Belongs to the exbB/tolQ family.</text>
</comment>
<dbReference type="HOGENOM" id="CLU_079895_0_0_0"/>
<dbReference type="GO" id="GO:0005886">
    <property type="term" value="C:plasma membrane"/>
    <property type="evidence" value="ECO:0007669"/>
    <property type="project" value="UniProtKB-SubCell"/>
</dbReference>
<dbReference type="OrthoDB" id="9806929at2"/>
<keyword evidence="13" id="KW-1185">Reference proteome</keyword>
<evidence type="ECO:0000313" key="13">
    <source>
        <dbReference type="Proteomes" id="UP000002207"/>
    </source>
</evidence>
<keyword evidence="5 9" id="KW-1133">Transmembrane helix</keyword>
<dbReference type="RefSeq" id="WP_012680516.1">
    <property type="nucleotide sequence ID" value="NC_012483.1"/>
</dbReference>
<dbReference type="AlphaFoldDB" id="C1F8I4"/>
<organism evidence="12 13">
    <name type="scientific">Acidobacterium capsulatum (strain ATCC 51196 / DSM 11244 / BCRC 80197 / JCM 7670 / NBRC 15755 / NCIMB 13165 / 161)</name>
    <dbReference type="NCBI Taxonomy" id="240015"/>
    <lineage>
        <taxon>Bacteria</taxon>
        <taxon>Pseudomonadati</taxon>
        <taxon>Acidobacteriota</taxon>
        <taxon>Terriglobia</taxon>
        <taxon>Terriglobales</taxon>
        <taxon>Acidobacteriaceae</taxon>
        <taxon>Acidobacterium</taxon>
    </lineage>
</organism>
<evidence type="ECO:0000259" key="10">
    <source>
        <dbReference type="Pfam" id="PF01618"/>
    </source>
</evidence>
<dbReference type="Pfam" id="PF01618">
    <property type="entry name" value="MotA_ExbB"/>
    <property type="match status" value="1"/>
</dbReference>
<evidence type="ECO:0000256" key="4">
    <source>
        <dbReference type="ARBA" id="ARBA00022779"/>
    </source>
</evidence>
<feature type="transmembrane region" description="Helical" evidence="9">
    <location>
        <begin position="181"/>
        <end position="203"/>
    </location>
</feature>
<name>C1F8I4_ACIC5</name>
<comment type="subcellular location">
    <subcellularLocation>
        <location evidence="1">Cell membrane</location>
        <topology evidence="1">Multi-pass membrane protein</topology>
    </subcellularLocation>
    <subcellularLocation>
        <location evidence="7">Membrane</location>
        <topology evidence="7">Multi-pass membrane protein</topology>
    </subcellularLocation>
</comment>
<gene>
    <name evidence="12" type="primary">motA</name>
    <name evidence="12" type="ordered locus">ACP_0108</name>
</gene>
<dbReference type="InterPro" id="IPR046786">
    <property type="entry name" value="MotA_N"/>
</dbReference>
<keyword evidence="6 9" id="KW-0472">Membrane</keyword>
<dbReference type="STRING" id="240015.ACP_0108"/>
<feature type="domain" description="Motility protein A N-terminal" evidence="11">
    <location>
        <begin position="8"/>
        <end position="92"/>
    </location>
</feature>
<dbReference type="PANTHER" id="PTHR30433:SF3">
    <property type="entry name" value="MOTILITY PROTEIN A"/>
    <property type="match status" value="1"/>
</dbReference>
<feature type="transmembrane region" description="Helical" evidence="9">
    <location>
        <begin position="38"/>
        <end position="60"/>
    </location>
</feature>
<dbReference type="Pfam" id="PF20560">
    <property type="entry name" value="MotA_N"/>
    <property type="match status" value="1"/>
</dbReference>
<dbReference type="GO" id="GO:0015031">
    <property type="term" value="P:protein transport"/>
    <property type="evidence" value="ECO:0007669"/>
    <property type="project" value="UniProtKB-KW"/>
</dbReference>
<dbReference type="EMBL" id="CP001472">
    <property type="protein sequence ID" value="ACO33277.1"/>
    <property type="molecule type" value="Genomic_DNA"/>
</dbReference>
<evidence type="ECO:0000256" key="9">
    <source>
        <dbReference type="SAM" id="Phobius"/>
    </source>
</evidence>
<feature type="transmembrane region" description="Helical" evidence="9">
    <location>
        <begin position="144"/>
        <end position="169"/>
    </location>
</feature>
<evidence type="ECO:0000256" key="3">
    <source>
        <dbReference type="ARBA" id="ARBA00022692"/>
    </source>
</evidence>
<keyword evidence="2" id="KW-1003">Cell membrane</keyword>
<dbReference type="PANTHER" id="PTHR30433">
    <property type="entry name" value="CHEMOTAXIS PROTEIN MOTA"/>
    <property type="match status" value="1"/>
</dbReference>
<dbReference type="NCBIfam" id="NF006583">
    <property type="entry name" value="PRK09109.1"/>
    <property type="match status" value="1"/>
</dbReference>
<keyword evidence="4" id="KW-0283">Flagellar rotation</keyword>
<evidence type="ECO:0000256" key="8">
    <source>
        <dbReference type="SAM" id="MobiDB-lite"/>
    </source>
</evidence>
<dbReference type="Proteomes" id="UP000002207">
    <property type="component" value="Chromosome"/>
</dbReference>
<keyword evidence="7" id="KW-0653">Protein transport</keyword>
<feature type="region of interest" description="Disordered" evidence="8">
    <location>
        <begin position="249"/>
        <end position="269"/>
    </location>
</feature>
<dbReference type="KEGG" id="aca:ACP_0108"/>
<proteinExistence type="inferred from homology"/>
<dbReference type="GO" id="GO:0071978">
    <property type="term" value="P:bacterial-type flagellum-dependent swarming motility"/>
    <property type="evidence" value="ECO:0007669"/>
    <property type="project" value="InterPro"/>
</dbReference>
<evidence type="ECO:0000259" key="11">
    <source>
        <dbReference type="Pfam" id="PF20560"/>
    </source>
</evidence>
<feature type="domain" description="MotA/TolQ/ExbB proton channel" evidence="10">
    <location>
        <begin position="102"/>
        <end position="219"/>
    </location>
</feature>
<dbReference type="InParanoid" id="C1F8I4"/>
<keyword evidence="7" id="KW-0813">Transport</keyword>
<evidence type="ECO:0000313" key="12">
    <source>
        <dbReference type="EMBL" id="ACO33277.1"/>
    </source>
</evidence>
<dbReference type="GO" id="GO:0006935">
    <property type="term" value="P:chemotaxis"/>
    <property type="evidence" value="ECO:0007669"/>
    <property type="project" value="InterPro"/>
</dbReference>
<dbReference type="InterPro" id="IPR002898">
    <property type="entry name" value="MotA_ExbB_proton_chnl"/>
</dbReference>
<evidence type="ECO:0000256" key="1">
    <source>
        <dbReference type="ARBA" id="ARBA00004651"/>
    </source>
</evidence>
<evidence type="ECO:0000256" key="5">
    <source>
        <dbReference type="ARBA" id="ARBA00022989"/>
    </source>
</evidence>
<sequence>MDTSSLGGILLALAGILAGLLLEGGRIDQIMQPTAAMIVFGGTLGAVMLQYPLATVLAALRRLAQVFFQGKSAGQATLKQLVEFANKARRHGIVSLDQDLAKIKEPFLKQSIMLAVDGTEPAELRKIMELQLDNLTEREEKIPAVFESAGGFSPTIGIIGAVLGLIQVMQHLDHIDQVGRGIAVAFVATIYGVAAANLAFLPIAGKLRHRIREEHRVKEMVIEGVISILEGMNPRMIEVKLESFLGAGSKAKGRKAKESAEAATEEVPA</sequence>
<evidence type="ECO:0000256" key="2">
    <source>
        <dbReference type="ARBA" id="ARBA00022475"/>
    </source>
</evidence>
<evidence type="ECO:0000256" key="6">
    <source>
        <dbReference type="ARBA" id="ARBA00023136"/>
    </source>
</evidence>
<keyword evidence="3 9" id="KW-0812">Transmembrane</keyword>
<accession>C1F8I4</accession>
<dbReference type="InterPro" id="IPR047055">
    <property type="entry name" value="MotA-like"/>
</dbReference>
<protein>
    <submittedName>
        <fullName evidence="12">Chemotaxis MotA protein</fullName>
    </submittedName>
</protein>
<dbReference type="eggNOG" id="COG1291">
    <property type="taxonomic scope" value="Bacteria"/>
</dbReference>
<evidence type="ECO:0000256" key="7">
    <source>
        <dbReference type="RuleBase" id="RU004057"/>
    </source>
</evidence>